<dbReference type="Pfam" id="PF25873">
    <property type="entry name" value="WHD_MalT"/>
    <property type="match status" value="1"/>
</dbReference>
<dbReference type="InterPro" id="IPR011990">
    <property type="entry name" value="TPR-like_helical_dom_sf"/>
</dbReference>
<keyword evidence="3" id="KW-1185">Reference proteome</keyword>
<dbReference type="AlphaFoldDB" id="A0A1G5KNH9"/>
<dbReference type="InterPro" id="IPR036388">
    <property type="entry name" value="WH-like_DNA-bd_sf"/>
</dbReference>
<proteinExistence type="predicted"/>
<evidence type="ECO:0000313" key="3">
    <source>
        <dbReference type="Proteomes" id="UP000198636"/>
    </source>
</evidence>
<dbReference type="STRING" id="1120976.SAMN03080606_03635"/>
<dbReference type="Proteomes" id="UP000198636">
    <property type="component" value="Unassembled WGS sequence"/>
</dbReference>
<dbReference type="EMBL" id="FMUS01000029">
    <property type="protein sequence ID" value="SCZ02147.1"/>
    <property type="molecule type" value="Genomic_DNA"/>
</dbReference>
<accession>A0A1G5KNH9</accession>
<reference evidence="2 3" key="1">
    <citation type="submission" date="2016-10" db="EMBL/GenBank/DDBJ databases">
        <authorList>
            <person name="de Groot N.N."/>
        </authorList>
    </citation>
    <scope>NUCLEOTIDE SEQUENCE [LARGE SCALE GENOMIC DNA]</scope>
    <source>
        <strain evidence="2 3">DSM 18978</strain>
    </source>
</reference>
<gene>
    <name evidence="2" type="ORF">SAMN03080606_03635</name>
</gene>
<dbReference type="InterPro" id="IPR059106">
    <property type="entry name" value="WHD_MalT"/>
</dbReference>
<dbReference type="RefSeq" id="WP_091546419.1">
    <property type="nucleotide sequence ID" value="NZ_FMUS01000029.1"/>
</dbReference>
<evidence type="ECO:0000259" key="1">
    <source>
        <dbReference type="SMART" id="SM01043"/>
    </source>
</evidence>
<dbReference type="InterPro" id="IPR005158">
    <property type="entry name" value="BTAD"/>
</dbReference>
<dbReference type="Pfam" id="PF03704">
    <property type="entry name" value="BTAD"/>
    <property type="match status" value="1"/>
</dbReference>
<name>A0A1G5KNH9_9FIRM</name>
<dbReference type="Gene3D" id="1.25.40.10">
    <property type="entry name" value="Tetratricopeptide repeat domain"/>
    <property type="match status" value="2"/>
</dbReference>
<feature type="domain" description="Bacterial transcriptional activator" evidence="1">
    <location>
        <begin position="745"/>
        <end position="889"/>
    </location>
</feature>
<dbReference type="InterPro" id="IPR051677">
    <property type="entry name" value="AfsR-DnrI-RedD_regulator"/>
</dbReference>
<sequence length="891" mass="102637">MSLIPLISTQLVPPVIKNSIDRPGLNKLSLSILSHPITTITAPAGYGKSIWVSSIIDKNNWPVTAWLSLDIHDSEPSFLLFHLIHSIKRIRSDFGGKSLLTLRSIEDINKDWHIIISMIIEEIATDEEMVIVLDDFHLIDTNTTVCSIIDYFIRWVPKQIHLVIISRTAPNLNLYRRKISGDVLEINAAQLLFSIEESWEFLRSLGLLINKKDLLLIDFYTEGWAISLRLMGLLLLKSDYSIVKTIDALKNVSSDLNTYLSKELLEYLPNEIRNFIHDSTLLPYLEPELCSIALQCKNSDVMINTLHSLGLLIKIEGEATTWRLHHLMSECLNPKVHQLRTEDEIQSIRKRAASYLISKGDIERGNAQLVASSDWPQLIKIIKQYGDKYYLQHGRLDSLNSWISYLPETYFNDDHWLLYFKGACTLHSNPQKALDSLSSAVGYAVKNGDMECMIRSKLDHILLRIKLGEEAALLLQEALNALALVKDLPDSLKSYSISITAIIAMESEHLELAIQLVDELIKSSGRDNSCNTKTGVYFLLARIYLLKGNSYLADSYLSKALDLYDEGNWQYFWYWHPETIYVLCRRALVKNMHPNWVIHMLKCWFPQDICKEAVAMLLTNDVDFKNSIKSLIQNIAMKNDTTIIHICCLGTFNVFVNGVEIPPNQWKTKKSQNLFKYLTIFRKSHIKDQVIEALWPESDLKSGDSNIRMALCHIRKALRYAGCTKNIINLRRGMISISNEITIYTDYQLFTDIALDILPEDSCNSVRAIELFEYASSLYRDDLLIENIYDDWFFNLRMRLRQLYLKINTKMINYHLRHSNSFAALEICHKYLTIDPINEDICRITMELLWKSGEKQHAISIYKQLTNILMNQYESSPSIETETLYKQVKGK</sequence>
<dbReference type="PANTHER" id="PTHR35807">
    <property type="entry name" value="TRANSCRIPTIONAL REGULATOR REDD-RELATED"/>
    <property type="match status" value="1"/>
</dbReference>
<dbReference type="SMART" id="SM01043">
    <property type="entry name" value="BTAD"/>
    <property type="match status" value="1"/>
</dbReference>
<dbReference type="InterPro" id="IPR027417">
    <property type="entry name" value="P-loop_NTPase"/>
</dbReference>
<protein>
    <submittedName>
        <fullName evidence="2">Transcriptional activator domain-containing protein</fullName>
    </submittedName>
</protein>
<evidence type="ECO:0000313" key="2">
    <source>
        <dbReference type="EMBL" id="SCZ02147.1"/>
    </source>
</evidence>
<dbReference type="SUPFAM" id="SSF48452">
    <property type="entry name" value="TPR-like"/>
    <property type="match status" value="2"/>
</dbReference>
<organism evidence="2 3">
    <name type="scientific">Alkaliphilus peptidifermentans DSM 18978</name>
    <dbReference type="NCBI Taxonomy" id="1120976"/>
    <lineage>
        <taxon>Bacteria</taxon>
        <taxon>Bacillati</taxon>
        <taxon>Bacillota</taxon>
        <taxon>Clostridia</taxon>
        <taxon>Peptostreptococcales</taxon>
        <taxon>Natronincolaceae</taxon>
        <taxon>Alkaliphilus</taxon>
    </lineage>
</organism>
<dbReference type="SUPFAM" id="SSF52540">
    <property type="entry name" value="P-loop containing nucleoside triphosphate hydrolases"/>
    <property type="match status" value="1"/>
</dbReference>
<dbReference type="Gene3D" id="1.10.10.10">
    <property type="entry name" value="Winged helix-like DNA-binding domain superfamily/Winged helix DNA-binding domain"/>
    <property type="match status" value="1"/>
</dbReference>
<dbReference type="OrthoDB" id="9789465at2"/>